<dbReference type="GO" id="GO:0005829">
    <property type="term" value="C:cytosol"/>
    <property type="evidence" value="ECO:0007669"/>
    <property type="project" value="TreeGrafter"/>
</dbReference>
<dbReference type="InterPro" id="IPR022761">
    <property type="entry name" value="Fumarate_lyase_N"/>
</dbReference>
<dbReference type="PRINTS" id="PR00149">
    <property type="entry name" value="FUMRATELYASE"/>
</dbReference>
<dbReference type="InterPro" id="IPR024083">
    <property type="entry name" value="Fumarase/histidase_N"/>
</dbReference>
<feature type="domain" description="Fumarate lyase N-terminal" evidence="7">
    <location>
        <begin position="58"/>
        <end position="307"/>
    </location>
</feature>
<gene>
    <name evidence="6" type="primary">argH</name>
    <name evidence="9" type="ORF">A7J57_06600</name>
</gene>
<organism evidence="9 10">
    <name type="scientific">Agrobacterium tumefaciens</name>
    <dbReference type="NCBI Taxonomy" id="358"/>
    <lineage>
        <taxon>Bacteria</taxon>
        <taxon>Pseudomonadati</taxon>
        <taxon>Pseudomonadota</taxon>
        <taxon>Alphaproteobacteria</taxon>
        <taxon>Hyphomicrobiales</taxon>
        <taxon>Rhizobiaceae</taxon>
        <taxon>Rhizobium/Agrobacterium group</taxon>
        <taxon>Agrobacterium</taxon>
        <taxon>Agrobacterium tumefaciens complex</taxon>
    </lineage>
</organism>
<proteinExistence type="inferred from homology"/>
<evidence type="ECO:0000256" key="2">
    <source>
        <dbReference type="ARBA" id="ARBA00004941"/>
    </source>
</evidence>
<dbReference type="GO" id="GO:0042450">
    <property type="term" value="P:L-arginine biosynthetic process via ornithine"/>
    <property type="evidence" value="ECO:0007669"/>
    <property type="project" value="UniProtKB-UniRule"/>
</dbReference>
<keyword evidence="6" id="KW-0028">Amino-acid biosynthesis</keyword>
<dbReference type="RefSeq" id="WP_063951645.1">
    <property type="nucleotide sequence ID" value="NZ_LXPS01000041.1"/>
</dbReference>
<dbReference type="SUPFAM" id="SSF48557">
    <property type="entry name" value="L-aspartase-like"/>
    <property type="match status" value="1"/>
</dbReference>
<dbReference type="PANTHER" id="PTHR43814:SF1">
    <property type="entry name" value="ARGININOSUCCINATE LYASE"/>
    <property type="match status" value="1"/>
</dbReference>
<dbReference type="CDD" id="cd01359">
    <property type="entry name" value="Argininosuccinate_lyase"/>
    <property type="match status" value="1"/>
</dbReference>
<dbReference type="PRINTS" id="PR00145">
    <property type="entry name" value="ARGSUCLYASE"/>
</dbReference>
<evidence type="ECO:0000256" key="4">
    <source>
        <dbReference type="ARBA" id="ARBA00022571"/>
    </source>
</evidence>
<dbReference type="Gene3D" id="1.10.40.30">
    <property type="entry name" value="Fumarase/aspartase (C-terminal domain)"/>
    <property type="match status" value="1"/>
</dbReference>
<keyword evidence="4 6" id="KW-0055">Arginine biosynthesis</keyword>
<dbReference type="EC" id="4.3.2.1" evidence="3 6"/>
<dbReference type="EMBL" id="LXPS01000041">
    <property type="protein sequence ID" value="OAE36232.1"/>
    <property type="molecule type" value="Genomic_DNA"/>
</dbReference>
<comment type="pathway">
    <text evidence="2 6">Amino-acid biosynthesis; L-arginine biosynthesis; L-arginine from L-ornithine and carbamoyl phosphate: step 3/3.</text>
</comment>
<keyword evidence="6" id="KW-0963">Cytoplasm</keyword>
<evidence type="ECO:0000256" key="5">
    <source>
        <dbReference type="ARBA" id="ARBA00023239"/>
    </source>
</evidence>
<dbReference type="GO" id="GO:0004056">
    <property type="term" value="F:argininosuccinate lyase activity"/>
    <property type="evidence" value="ECO:0007669"/>
    <property type="project" value="UniProtKB-UniRule"/>
</dbReference>
<evidence type="ECO:0000259" key="8">
    <source>
        <dbReference type="Pfam" id="PF14698"/>
    </source>
</evidence>
<dbReference type="NCBIfam" id="TIGR00838">
    <property type="entry name" value="argH"/>
    <property type="match status" value="1"/>
</dbReference>
<evidence type="ECO:0000256" key="6">
    <source>
        <dbReference type="HAMAP-Rule" id="MF_00006"/>
    </source>
</evidence>
<feature type="domain" description="Argininosuccinate lyase C-terminal" evidence="8">
    <location>
        <begin position="372"/>
        <end position="448"/>
    </location>
</feature>
<evidence type="ECO:0000256" key="1">
    <source>
        <dbReference type="ARBA" id="ARBA00000985"/>
    </source>
</evidence>
<comment type="catalytic activity">
    <reaction evidence="1 6">
        <text>2-(N(omega)-L-arginino)succinate = fumarate + L-arginine</text>
        <dbReference type="Rhea" id="RHEA:24020"/>
        <dbReference type="ChEBI" id="CHEBI:29806"/>
        <dbReference type="ChEBI" id="CHEBI:32682"/>
        <dbReference type="ChEBI" id="CHEBI:57472"/>
        <dbReference type="EC" id="4.3.2.1"/>
    </reaction>
</comment>
<dbReference type="Pfam" id="PF14698">
    <property type="entry name" value="ASL_C2"/>
    <property type="match status" value="1"/>
</dbReference>
<dbReference type="InterPro" id="IPR000362">
    <property type="entry name" value="Fumarate_lyase_fam"/>
</dbReference>
<reference evidence="9 10" key="1">
    <citation type="submission" date="2016-05" db="EMBL/GenBank/DDBJ databases">
        <authorList>
            <person name="Lavstsen T."/>
            <person name="Jespersen J.S."/>
        </authorList>
    </citation>
    <scope>NUCLEOTIDE SEQUENCE [LARGE SCALE GENOMIC DNA]</scope>
    <source>
        <strain evidence="9 10">KCJ1736</strain>
    </source>
</reference>
<sequence>MADINPRKSDTSKFPDPVYRETVLRPLFDGAKNHHVDGFRRIDRAHLVMLRETGILDAETAAKIAGALEDIDKTIEPSELVYTGEVEDFFFLIEKELKARIGVDIAGRLHTARSRNDIDHTLFKIGLKEKIDTLTAKARVLLKALIDAAERNQSTLIVAYTHGQPAQPTTFGHYLSAAIEVLIRDIDRFAEARRIVDLSPMGAAAITTSGFPIDRARVAELLGFAAPLRNSYSCIAAVDYTTATYGAIELMFLHLGRLIQDFQFWTSFEVGQIYVPNALVQISSIMPQKRNPVPIEHLRHLASQTFGRARTVLDVMHNTPFTDMNDSEGETQGMGYEAFASAGRVLDLLASLVGQISIDPDRVDQNIRRSCITITELADSLVRIEDLSFRQAHEIAANVAKSVVALKGDLPNDGYQPFLKAFHELTGRHTGIDEEKFRQIVSPEHFVAVRSRFGGPAPEPMRQAIASYRNTLAAFEAEARRSADHEAAKAAELAEKFTALTGAR</sequence>
<dbReference type="Gene3D" id="1.10.275.10">
    <property type="entry name" value="Fumarase/aspartase (N-terminal domain)"/>
    <property type="match status" value="1"/>
</dbReference>
<dbReference type="InterPro" id="IPR008948">
    <property type="entry name" value="L-Aspartase-like"/>
</dbReference>
<evidence type="ECO:0000313" key="9">
    <source>
        <dbReference type="EMBL" id="OAE36232.1"/>
    </source>
</evidence>
<comment type="similarity">
    <text evidence="6">Belongs to the lyase 1 family. Argininosuccinate lyase subfamily.</text>
</comment>
<dbReference type="PANTHER" id="PTHR43814">
    <property type="entry name" value="ARGININOSUCCINATE LYASE"/>
    <property type="match status" value="1"/>
</dbReference>
<name>A0A176WV91_AGRTU</name>
<evidence type="ECO:0000259" key="7">
    <source>
        <dbReference type="Pfam" id="PF00206"/>
    </source>
</evidence>
<comment type="caution">
    <text evidence="9">The sequence shown here is derived from an EMBL/GenBank/DDBJ whole genome shotgun (WGS) entry which is preliminary data.</text>
</comment>
<comment type="subcellular location">
    <subcellularLocation>
        <location evidence="6">Cytoplasm</location>
    </subcellularLocation>
</comment>
<protein>
    <recommendedName>
        <fullName evidence="3 6">Argininosuccinate lyase</fullName>
        <shortName evidence="6">ASAL</shortName>
        <ecNumber evidence="3 6">4.3.2.1</ecNumber>
    </recommendedName>
    <alternativeName>
        <fullName evidence="6">Arginosuccinase</fullName>
    </alternativeName>
</protein>
<dbReference type="HAMAP" id="MF_00006">
    <property type="entry name" value="Arg_succ_lyase"/>
    <property type="match status" value="1"/>
</dbReference>
<dbReference type="Pfam" id="PF00206">
    <property type="entry name" value="Lyase_1"/>
    <property type="match status" value="1"/>
</dbReference>
<evidence type="ECO:0000313" key="10">
    <source>
        <dbReference type="Proteomes" id="UP000077098"/>
    </source>
</evidence>
<dbReference type="Proteomes" id="UP000077098">
    <property type="component" value="Unassembled WGS sequence"/>
</dbReference>
<accession>A0A176WV91</accession>
<evidence type="ECO:0000256" key="3">
    <source>
        <dbReference type="ARBA" id="ARBA00012338"/>
    </source>
</evidence>
<dbReference type="Gene3D" id="1.20.200.10">
    <property type="entry name" value="Fumarase/aspartase (Central domain)"/>
    <property type="match status" value="1"/>
</dbReference>
<dbReference type="InterPro" id="IPR009049">
    <property type="entry name" value="Argininosuccinate_lyase"/>
</dbReference>
<keyword evidence="5 6" id="KW-0456">Lyase</keyword>
<dbReference type="InterPro" id="IPR029419">
    <property type="entry name" value="Arg_succ_lyase_C"/>
</dbReference>
<dbReference type="UniPathway" id="UPA00068">
    <property type="reaction ID" value="UER00114"/>
</dbReference>
<dbReference type="AlphaFoldDB" id="A0A176WV91"/>